<comment type="subcellular location">
    <subcellularLocation>
        <location evidence="1">Membrane</location>
        <topology evidence="1">Multi-pass membrane protein</topology>
    </subcellularLocation>
</comment>
<name>A0A147B2R9_FUNHE</name>
<feature type="transmembrane region" description="Helical" evidence="6">
    <location>
        <begin position="181"/>
        <end position="204"/>
    </location>
</feature>
<dbReference type="PANTHER" id="PTHR31548:SF3">
    <property type="entry name" value="CLARIN-3"/>
    <property type="match status" value="1"/>
</dbReference>
<evidence type="ECO:0000256" key="6">
    <source>
        <dbReference type="SAM" id="Phobius"/>
    </source>
</evidence>
<organism evidence="7">
    <name type="scientific">Fundulus heteroclitus</name>
    <name type="common">Killifish</name>
    <name type="synonym">Mummichog</name>
    <dbReference type="NCBI Taxonomy" id="8078"/>
    <lineage>
        <taxon>Eukaryota</taxon>
        <taxon>Metazoa</taxon>
        <taxon>Chordata</taxon>
        <taxon>Craniata</taxon>
        <taxon>Vertebrata</taxon>
        <taxon>Euteleostomi</taxon>
        <taxon>Actinopterygii</taxon>
        <taxon>Neopterygii</taxon>
        <taxon>Teleostei</taxon>
        <taxon>Neoteleostei</taxon>
        <taxon>Acanthomorphata</taxon>
        <taxon>Ovalentaria</taxon>
        <taxon>Atherinomorphae</taxon>
        <taxon>Cyprinodontiformes</taxon>
        <taxon>Fundulidae</taxon>
        <taxon>Fundulus</taxon>
    </lineage>
</organism>
<keyword evidence="4 6" id="KW-1133">Transmembrane helix</keyword>
<dbReference type="InterPro" id="IPR026748">
    <property type="entry name" value="Clarin"/>
</dbReference>
<keyword evidence="9" id="KW-1185">Reference proteome</keyword>
<evidence type="ECO:0000256" key="4">
    <source>
        <dbReference type="ARBA" id="ARBA00022989"/>
    </source>
</evidence>
<reference evidence="7" key="1">
    <citation type="submission" date="2015-01" db="EMBL/GenBank/DDBJ databases">
        <title>EvidentialGene: Evidence-directed Construction of Complete mRNA Transcriptomes without Genomes.</title>
        <authorList>
            <person name="Gilbert D.G."/>
        </authorList>
    </citation>
    <scope>NUCLEOTIDE SEQUENCE</scope>
</reference>
<keyword evidence="3 6" id="KW-0812">Transmembrane</keyword>
<evidence type="ECO:0000313" key="7">
    <source>
        <dbReference type="EMBL" id="JAR84715.1"/>
    </source>
</evidence>
<feature type="transmembrane region" description="Helical" evidence="6">
    <location>
        <begin position="7"/>
        <end position="28"/>
    </location>
</feature>
<keyword evidence="5 6" id="KW-0472">Membrane</keyword>
<protein>
    <submittedName>
        <fullName evidence="7 8">Clarin-3</fullName>
    </submittedName>
</protein>
<dbReference type="EMBL" id="GCES01001608">
    <property type="protein sequence ID" value="JAR84715.1"/>
    <property type="molecule type" value="Transcribed_RNA"/>
</dbReference>
<dbReference type="PANTHER" id="PTHR31548">
    <property type="entry name" value="CLARIN"/>
    <property type="match status" value="1"/>
</dbReference>
<evidence type="ECO:0000313" key="8">
    <source>
        <dbReference type="Ensembl" id="ENSFHEP00000018409.1"/>
    </source>
</evidence>
<evidence type="ECO:0000313" key="9">
    <source>
        <dbReference type="Proteomes" id="UP000265000"/>
    </source>
</evidence>
<dbReference type="AlphaFoldDB" id="A0A147B2R9"/>
<sequence>MPSGTKTLYFMFSAMLTAISVGLLGYAMSTKWSKTTMECSGLVTNNGTAEITLGLFNGILVRDSCPGFGNQDTFSVFSALSNIEVTPLALHGLCLGLLVLCFLSSALSILISLYNSVSNPYETYMGPIGVYTCSSISACLSVLVIIIFVLNLYVTTMAEQLVPSIASIPPVDLTEKKSEMLVGYILLIPYTVLSLLAILLIYLYDHAAYTHRREQEKPTEDAPKEIMMY</sequence>
<feature type="transmembrane region" description="Helical" evidence="6">
    <location>
        <begin position="88"/>
        <end position="116"/>
    </location>
</feature>
<dbReference type="STRING" id="8078.ENSFHEP00000018409"/>
<evidence type="ECO:0000256" key="5">
    <source>
        <dbReference type="ARBA" id="ARBA00023136"/>
    </source>
</evidence>
<proteinExistence type="inferred from homology"/>
<evidence type="ECO:0000256" key="2">
    <source>
        <dbReference type="ARBA" id="ARBA00005787"/>
    </source>
</evidence>
<dbReference type="GeneTree" id="ENSGT00850000132319"/>
<feature type="transmembrane region" description="Helical" evidence="6">
    <location>
        <begin position="128"/>
        <end position="154"/>
    </location>
</feature>
<reference evidence="8" key="2">
    <citation type="submission" date="2025-05" db="UniProtKB">
        <authorList>
            <consortium name="Ensembl"/>
        </authorList>
    </citation>
    <scope>IDENTIFICATION</scope>
</reference>
<comment type="similarity">
    <text evidence="2">Belongs to the clarin family.</text>
</comment>
<evidence type="ECO:0000256" key="1">
    <source>
        <dbReference type="ARBA" id="ARBA00004141"/>
    </source>
</evidence>
<dbReference type="Pfam" id="PF25807">
    <property type="entry name" value="Clarin-2"/>
    <property type="match status" value="1"/>
</dbReference>
<dbReference type="OrthoDB" id="9450082at2759"/>
<accession>A0A147B2R9</accession>
<dbReference type="Proteomes" id="UP000265000">
    <property type="component" value="Unplaced"/>
</dbReference>
<dbReference type="GO" id="GO:0007605">
    <property type="term" value="P:sensory perception of sound"/>
    <property type="evidence" value="ECO:0007669"/>
    <property type="project" value="UniProtKB-ARBA"/>
</dbReference>
<dbReference type="GO" id="GO:0016020">
    <property type="term" value="C:membrane"/>
    <property type="evidence" value="ECO:0007669"/>
    <property type="project" value="UniProtKB-SubCell"/>
</dbReference>
<dbReference type="GeneID" id="105933878"/>
<dbReference type="Ensembl" id="ENSFHET00000034370.1">
    <property type="protein sequence ID" value="ENSFHEP00000018409.1"/>
    <property type="gene ID" value="ENSFHEG00000020261.1"/>
</dbReference>
<evidence type="ECO:0000256" key="3">
    <source>
        <dbReference type="ARBA" id="ARBA00022692"/>
    </source>
</evidence>